<organism evidence="1 2">
    <name type="scientific">Kitasatospora cystarginea</name>
    <dbReference type="NCBI Taxonomy" id="58350"/>
    <lineage>
        <taxon>Bacteria</taxon>
        <taxon>Bacillati</taxon>
        <taxon>Actinomycetota</taxon>
        <taxon>Actinomycetes</taxon>
        <taxon>Kitasatosporales</taxon>
        <taxon>Streptomycetaceae</taxon>
        <taxon>Kitasatospora</taxon>
    </lineage>
</organism>
<accession>A0ABN3E924</accession>
<proteinExistence type="predicted"/>
<dbReference type="InterPro" id="IPR036102">
    <property type="entry name" value="OsmC/Ohrsf"/>
</dbReference>
<dbReference type="InterPro" id="IPR015946">
    <property type="entry name" value="KH_dom-like_a/b"/>
</dbReference>
<dbReference type="PANTHER" id="PTHR39624:SF2">
    <property type="entry name" value="OSMC-LIKE PROTEIN"/>
    <property type="match status" value="1"/>
</dbReference>
<dbReference type="EMBL" id="BAAATR010000016">
    <property type="protein sequence ID" value="GAA2251710.1"/>
    <property type="molecule type" value="Genomic_DNA"/>
</dbReference>
<dbReference type="Pfam" id="PF02566">
    <property type="entry name" value="OsmC"/>
    <property type="match status" value="1"/>
</dbReference>
<evidence type="ECO:0008006" key="3">
    <source>
        <dbReference type="Google" id="ProtNLM"/>
    </source>
</evidence>
<sequence>MDLVSASDADTFTRSAAVVATGTATDYRVEIRAGKHPVAADEPESSGGQDTAPTPIGLLLSAVGSCTAITLRMYAQRKGWPLDQVRVHIAYEKGEHGDRLTRRIDLTGDLDEAQRARLLDIAERTPVTRAVRDGLPIVPAGGARH</sequence>
<name>A0ABN3E924_9ACTN</name>
<gene>
    <name evidence="1" type="ORF">GCM10010430_38560</name>
</gene>
<evidence type="ECO:0000313" key="1">
    <source>
        <dbReference type="EMBL" id="GAA2251710.1"/>
    </source>
</evidence>
<dbReference type="Proteomes" id="UP001500305">
    <property type="component" value="Unassembled WGS sequence"/>
</dbReference>
<reference evidence="1 2" key="1">
    <citation type="journal article" date="2019" name="Int. J. Syst. Evol. Microbiol.">
        <title>The Global Catalogue of Microorganisms (GCM) 10K type strain sequencing project: providing services to taxonomists for standard genome sequencing and annotation.</title>
        <authorList>
            <consortium name="The Broad Institute Genomics Platform"/>
            <consortium name="The Broad Institute Genome Sequencing Center for Infectious Disease"/>
            <person name="Wu L."/>
            <person name="Ma J."/>
        </authorList>
    </citation>
    <scope>NUCLEOTIDE SEQUENCE [LARGE SCALE GENOMIC DNA]</scope>
    <source>
        <strain evidence="1 2">JCM 7356</strain>
    </source>
</reference>
<comment type="caution">
    <text evidence="1">The sequence shown here is derived from an EMBL/GenBank/DDBJ whole genome shotgun (WGS) entry which is preliminary data.</text>
</comment>
<dbReference type="PANTHER" id="PTHR39624">
    <property type="entry name" value="PROTEIN INVOLVED IN RIMO-MEDIATED BETA-METHYLTHIOLATION OF RIBOSOMAL PROTEIN S12 YCAO"/>
    <property type="match status" value="1"/>
</dbReference>
<dbReference type="SUPFAM" id="SSF82784">
    <property type="entry name" value="OsmC-like"/>
    <property type="match status" value="1"/>
</dbReference>
<keyword evidence="2" id="KW-1185">Reference proteome</keyword>
<protein>
    <recommendedName>
        <fullName evidence="3">Osmotically inducible protein C</fullName>
    </recommendedName>
</protein>
<dbReference type="Gene3D" id="3.30.300.20">
    <property type="match status" value="1"/>
</dbReference>
<evidence type="ECO:0000313" key="2">
    <source>
        <dbReference type="Proteomes" id="UP001500305"/>
    </source>
</evidence>
<dbReference type="RefSeq" id="WP_344637664.1">
    <property type="nucleotide sequence ID" value="NZ_BAAATR010000016.1"/>
</dbReference>
<dbReference type="InterPro" id="IPR003718">
    <property type="entry name" value="OsmC/Ohr_fam"/>
</dbReference>